<dbReference type="SUPFAM" id="SSF56645">
    <property type="entry name" value="Acyl-CoA dehydrogenase NM domain-like"/>
    <property type="match status" value="1"/>
</dbReference>
<dbReference type="EMBL" id="VZQQ01000073">
    <property type="protein sequence ID" value="MBC8751942.1"/>
    <property type="molecule type" value="Genomic_DNA"/>
</dbReference>
<dbReference type="RefSeq" id="WP_187638830.1">
    <property type="nucleotide sequence ID" value="NZ_VZQQ01000073.1"/>
</dbReference>
<dbReference type="InterPro" id="IPR037069">
    <property type="entry name" value="AcylCoA_DH/ox_N_sf"/>
</dbReference>
<dbReference type="Proteomes" id="UP000736373">
    <property type="component" value="Unassembled WGS sequence"/>
</dbReference>
<organism evidence="1 2">
    <name type="scientific">Paraburkholderia podalyriae</name>
    <dbReference type="NCBI Taxonomy" id="1938811"/>
    <lineage>
        <taxon>Bacteria</taxon>
        <taxon>Pseudomonadati</taxon>
        <taxon>Pseudomonadota</taxon>
        <taxon>Betaproteobacteria</taxon>
        <taxon>Burkholderiales</taxon>
        <taxon>Burkholderiaceae</taxon>
        <taxon>Paraburkholderia</taxon>
    </lineage>
</organism>
<reference evidence="1 2" key="1">
    <citation type="submission" date="2019-09" db="EMBL/GenBank/DDBJ databases">
        <title>Paraburkholderia podalyriae sp. nov., A South African Podalyria-associated rhizobium.</title>
        <authorList>
            <person name="Mavima L."/>
            <person name="Beukes C.W."/>
            <person name="Palmer M."/>
            <person name="De Meyer S.E."/>
            <person name="James E.K."/>
            <person name="Maluk M."/>
            <person name="Avontuur J.R."/>
            <person name="Chan W.Y."/>
            <person name="Venter S.N."/>
            <person name="Steenkamp E.T."/>
        </authorList>
    </citation>
    <scope>NUCLEOTIDE SEQUENCE [LARGE SCALE GENOMIC DNA]</scope>
    <source>
        <strain evidence="1 2">WC7.3b</strain>
    </source>
</reference>
<proteinExistence type="predicted"/>
<sequence>MDFKLSDDSLAMQASTQKVVNDLLGYEPHFHGTNEVHEDVDSALREIGSYGLSIPEEFGGTLSTKSRWHWLMPGLAPQRVATIGDPGSDAHGWTVATHSRQIRRLSRV</sequence>
<name>A0ABR7Q0C2_9BURK</name>
<comment type="caution">
    <text evidence="1">The sequence shown here is derived from an EMBL/GenBank/DDBJ whole genome shotgun (WGS) entry which is preliminary data.</text>
</comment>
<accession>A0ABR7Q0C2</accession>
<gene>
    <name evidence="1" type="ORF">F6X42_37405</name>
</gene>
<keyword evidence="2" id="KW-1185">Reference proteome</keyword>
<protein>
    <submittedName>
        <fullName evidence="1">Acyl-CoA dehydrogenase</fullName>
    </submittedName>
</protein>
<evidence type="ECO:0000313" key="1">
    <source>
        <dbReference type="EMBL" id="MBC8751942.1"/>
    </source>
</evidence>
<dbReference type="InterPro" id="IPR009100">
    <property type="entry name" value="AcylCoA_DH/oxidase_NM_dom_sf"/>
</dbReference>
<dbReference type="Gene3D" id="1.10.540.10">
    <property type="entry name" value="Acyl-CoA dehydrogenase/oxidase, N-terminal domain"/>
    <property type="match status" value="1"/>
</dbReference>
<evidence type="ECO:0000313" key="2">
    <source>
        <dbReference type="Proteomes" id="UP000736373"/>
    </source>
</evidence>